<dbReference type="PANTHER" id="PTHR42754:SF1">
    <property type="entry name" value="LIPOPROTEIN"/>
    <property type="match status" value="1"/>
</dbReference>
<dbReference type="EMBL" id="NJBO01000011">
    <property type="protein sequence ID" value="TKJ42020.1"/>
    <property type="molecule type" value="Genomic_DNA"/>
</dbReference>
<evidence type="ECO:0000313" key="3">
    <source>
        <dbReference type="Proteomes" id="UP000317778"/>
    </source>
</evidence>
<name>A0A532V487_UNCT6</name>
<dbReference type="InterPro" id="IPR011047">
    <property type="entry name" value="Quinoprotein_ADH-like_sf"/>
</dbReference>
<reference evidence="2 3" key="1">
    <citation type="submission" date="2017-06" db="EMBL/GenBank/DDBJ databases">
        <title>Novel microbial phyla capable of carbon fixation and sulfur reduction in deep-sea sediments.</title>
        <authorList>
            <person name="Huang J."/>
            <person name="Baker B."/>
            <person name="Wang Y."/>
        </authorList>
    </citation>
    <scope>NUCLEOTIDE SEQUENCE [LARGE SCALE GENOMIC DNA]</scope>
    <source>
        <strain evidence="2">B3_TA06</strain>
    </source>
</reference>
<proteinExistence type="predicted"/>
<feature type="chain" id="PRO_5022071330" description="Secretion system C-terminal sorting domain-containing protein" evidence="1">
    <location>
        <begin position="22"/>
        <end position="480"/>
    </location>
</feature>
<dbReference type="Proteomes" id="UP000317778">
    <property type="component" value="Unassembled WGS sequence"/>
</dbReference>
<organism evidence="2 3">
    <name type="scientific">candidate division TA06 bacterium B3_TA06</name>
    <dbReference type="NCBI Taxonomy" id="2012487"/>
    <lineage>
        <taxon>Bacteria</taxon>
        <taxon>Bacteria division TA06</taxon>
    </lineage>
</organism>
<evidence type="ECO:0000256" key="1">
    <source>
        <dbReference type="SAM" id="SignalP"/>
    </source>
</evidence>
<accession>A0A532V487</accession>
<protein>
    <recommendedName>
        <fullName evidence="4">Secretion system C-terminal sorting domain-containing protein</fullName>
    </recommendedName>
</protein>
<comment type="caution">
    <text evidence="2">The sequence shown here is derived from an EMBL/GenBank/DDBJ whole genome shotgun (WGS) entry which is preliminary data.</text>
</comment>
<sequence>MLRKSLFILLAALLAAIPLTAQGGWIKNYGDADYQFGELVEETSDGGYFVMGNTISEQTKTDIWLLKTDENGDTLWTKTYGGPLEEYGFSGQITSDGGFIIAGFTESFGAGKYDAWLLKIDPDGDTAWTRTYGDTGYDVASSVHQTTDDGYIITGHRDGKFSQVTNYVIPGDIWLIKTQADGTLMWEKTYGIPDQDYEEGLCVRQTSDGGYIVGCNGLEEPATMSAARLMKTDAAGDSVWVYRTSDDRWFNCVRQTSDGSYMIAGSIDTDLGIARFSETGTLMWEKTYGKSSPAYDWATWIEPTPDGNYIVTGIYGAILLGSNPRDADVWLLKVDENGDTLWTRLFGDNPEFDAGCCVKPASDGGYIITGYSGTYSNGEYDICLIKTDSLGYVGVAEPVTHPSNWQISSSIGQQITLRYADHPQGFHAQVFDASGRKVDEIHAGGTSGTIVWGDEQSPGVYFIRVDENKTPRTERVILVR</sequence>
<evidence type="ECO:0008006" key="4">
    <source>
        <dbReference type="Google" id="ProtNLM"/>
    </source>
</evidence>
<keyword evidence="1" id="KW-0732">Signal</keyword>
<evidence type="ECO:0000313" key="2">
    <source>
        <dbReference type="EMBL" id="TKJ42020.1"/>
    </source>
</evidence>
<dbReference type="SUPFAM" id="SSF50998">
    <property type="entry name" value="Quinoprotein alcohol dehydrogenase-like"/>
    <property type="match status" value="1"/>
</dbReference>
<feature type="signal peptide" evidence="1">
    <location>
        <begin position="1"/>
        <end position="21"/>
    </location>
</feature>
<gene>
    <name evidence="2" type="ORF">CEE36_07285</name>
</gene>
<dbReference type="AlphaFoldDB" id="A0A532V487"/>
<dbReference type="PANTHER" id="PTHR42754">
    <property type="entry name" value="ENDOGLUCANASE"/>
    <property type="match status" value="1"/>
</dbReference>